<keyword evidence="5 7" id="KW-1133">Transmembrane helix</keyword>
<evidence type="ECO:0000256" key="2">
    <source>
        <dbReference type="ARBA" id="ARBA00006464"/>
    </source>
</evidence>
<dbReference type="RefSeq" id="WP_341468465.1">
    <property type="nucleotide sequence ID" value="NZ_CP128399.1"/>
</dbReference>
<feature type="transmembrane region" description="Helical" evidence="7">
    <location>
        <begin position="166"/>
        <end position="192"/>
    </location>
</feature>
<dbReference type="InterPro" id="IPR017473">
    <property type="entry name" value="Undecaprenyl-P_gluc_Ptfrase"/>
</dbReference>
<accession>A0A8T7LRR8</accession>
<dbReference type="PANTHER" id="PTHR30576">
    <property type="entry name" value="COLANIC BIOSYNTHESIS UDP-GLUCOSE LIPID CARRIER TRANSFERASE"/>
    <property type="match status" value="1"/>
</dbReference>
<evidence type="ECO:0000313" key="10">
    <source>
        <dbReference type="EMBL" id="WJW66576.1"/>
    </source>
</evidence>
<dbReference type="GO" id="GO:0089702">
    <property type="term" value="F:undecaprenyl-phosphate glucose phosphotransferase activity"/>
    <property type="evidence" value="ECO:0007669"/>
    <property type="project" value="UniProtKB-EC"/>
</dbReference>
<dbReference type="EC" id="2.7.8.31" evidence="9"/>
<name>A0A8T7LRR8_9CHLR</name>
<dbReference type="Gene3D" id="3.40.50.720">
    <property type="entry name" value="NAD(P)-binding Rossmann-like Domain"/>
    <property type="match status" value="1"/>
</dbReference>
<proteinExistence type="inferred from homology"/>
<dbReference type="NCBIfam" id="TIGR03023">
    <property type="entry name" value="WcaJ_sugtrans"/>
    <property type="match status" value="1"/>
</dbReference>
<evidence type="ECO:0000256" key="6">
    <source>
        <dbReference type="ARBA" id="ARBA00023136"/>
    </source>
</evidence>
<feature type="transmembrane region" description="Helical" evidence="7">
    <location>
        <begin position="59"/>
        <end position="81"/>
    </location>
</feature>
<dbReference type="Proteomes" id="UP001431572">
    <property type="component" value="Chromosome 1"/>
</dbReference>
<feature type="domain" description="Bacterial sugar transferase" evidence="8">
    <location>
        <begin position="332"/>
        <end position="513"/>
    </location>
</feature>
<dbReference type="InterPro" id="IPR036291">
    <property type="entry name" value="NAD(P)-bd_dom_sf"/>
</dbReference>
<reference evidence="10" key="2">
    <citation type="journal article" date="2024" name="Nature">
        <title>Anoxygenic phototroph of the Chloroflexota uses a type I reaction centre.</title>
        <authorList>
            <person name="Tsuji J.M."/>
            <person name="Shaw N.A."/>
            <person name="Nagashima S."/>
            <person name="Venkiteswaran J.J."/>
            <person name="Schiff S.L."/>
            <person name="Watanabe T."/>
            <person name="Fukui M."/>
            <person name="Hanada S."/>
            <person name="Tank M."/>
            <person name="Neufeld J.D."/>
        </authorList>
    </citation>
    <scope>NUCLEOTIDE SEQUENCE</scope>
    <source>
        <strain evidence="10">L227-S17</strain>
    </source>
</reference>
<dbReference type="PANTHER" id="PTHR30576:SF0">
    <property type="entry name" value="UNDECAPRENYL-PHOSPHATE N-ACETYLGALACTOSAMINYL 1-PHOSPHATE TRANSFERASE-RELATED"/>
    <property type="match status" value="1"/>
</dbReference>
<evidence type="ECO:0000313" key="12">
    <source>
        <dbReference type="Proteomes" id="UP001431572"/>
    </source>
</evidence>
<dbReference type="AlphaFoldDB" id="A0A8T7LRR8"/>
<evidence type="ECO:0000259" key="8">
    <source>
        <dbReference type="Pfam" id="PF02397"/>
    </source>
</evidence>
<keyword evidence="4 7" id="KW-0812">Transmembrane</keyword>
<feature type="transmembrane region" description="Helical" evidence="7">
    <location>
        <begin position="337"/>
        <end position="357"/>
    </location>
</feature>
<comment type="similarity">
    <text evidence="2">Belongs to the bacterial sugar transferase family.</text>
</comment>
<keyword evidence="6 7" id="KW-0472">Membrane</keyword>
<feature type="transmembrane region" description="Helical" evidence="7">
    <location>
        <begin position="139"/>
        <end position="160"/>
    </location>
</feature>
<dbReference type="GO" id="GO:0016020">
    <property type="term" value="C:membrane"/>
    <property type="evidence" value="ECO:0007669"/>
    <property type="project" value="UniProtKB-SubCell"/>
</dbReference>
<evidence type="ECO:0000256" key="3">
    <source>
        <dbReference type="ARBA" id="ARBA00022679"/>
    </source>
</evidence>
<dbReference type="EMBL" id="JACATZ010000001">
    <property type="protein sequence ID" value="NWJ44688.1"/>
    <property type="molecule type" value="Genomic_DNA"/>
</dbReference>
<dbReference type="NCBIfam" id="TIGR03025">
    <property type="entry name" value="EPS_sugtrans"/>
    <property type="match status" value="1"/>
</dbReference>
<dbReference type="InterPro" id="IPR017475">
    <property type="entry name" value="EPS_sugar_tfrase"/>
</dbReference>
<evidence type="ECO:0000256" key="5">
    <source>
        <dbReference type="ARBA" id="ARBA00022989"/>
    </source>
</evidence>
<comment type="subcellular location">
    <subcellularLocation>
        <location evidence="1">Membrane</location>
        <topology evidence="1">Multi-pass membrane protein</topology>
    </subcellularLocation>
</comment>
<organism evidence="9 11">
    <name type="scientific">Candidatus Chlorohelix allophototropha</name>
    <dbReference type="NCBI Taxonomy" id="3003348"/>
    <lineage>
        <taxon>Bacteria</taxon>
        <taxon>Bacillati</taxon>
        <taxon>Chloroflexota</taxon>
        <taxon>Chloroflexia</taxon>
        <taxon>Candidatus Chloroheliales</taxon>
        <taxon>Candidatus Chloroheliaceae</taxon>
        <taxon>Candidatus Chlorohelix</taxon>
    </lineage>
</organism>
<feature type="transmembrane region" description="Helical" evidence="7">
    <location>
        <begin position="101"/>
        <end position="118"/>
    </location>
</feature>
<dbReference type="EMBL" id="CP128399">
    <property type="protein sequence ID" value="WJW66576.1"/>
    <property type="molecule type" value="Genomic_DNA"/>
</dbReference>
<evidence type="ECO:0000256" key="7">
    <source>
        <dbReference type="SAM" id="Phobius"/>
    </source>
</evidence>
<protein>
    <submittedName>
        <fullName evidence="9">Undecaprenyl-phosphate glucose phosphotransferase</fullName>
        <ecNumber evidence="9">2.7.8.31</ecNumber>
    </submittedName>
</protein>
<dbReference type="SUPFAM" id="SSF51735">
    <property type="entry name" value="NAD(P)-binding Rossmann-fold domains"/>
    <property type="match status" value="1"/>
</dbReference>
<dbReference type="Proteomes" id="UP000521676">
    <property type="component" value="Unassembled WGS sequence"/>
</dbReference>
<dbReference type="Pfam" id="PF13727">
    <property type="entry name" value="CoA_binding_3"/>
    <property type="match status" value="1"/>
</dbReference>
<evidence type="ECO:0000256" key="4">
    <source>
        <dbReference type="ARBA" id="ARBA00022692"/>
    </source>
</evidence>
<evidence type="ECO:0000313" key="11">
    <source>
        <dbReference type="Proteomes" id="UP000521676"/>
    </source>
</evidence>
<dbReference type="InterPro" id="IPR003362">
    <property type="entry name" value="Bact_transf"/>
</dbReference>
<sequence>MSSQKSTKNIPSAGLEAPPVLPANTLLTGLSAAADASSGDTDLVTLTKYHKLAGDFAQIFGFITLVILDIAMITLGFVAAYGLRAKVPFGGPLITYSPTNYAVILPVSVATVLIGFYYRRLYRLKRGYSRIDEFYRICAAVTLGIILAIALNSVILGGSFQYSRQILLYSLVFIIVFTTLARFIFGAVLGFLRRKGVTQIRLLLVGSGEVAERIARKVAESPGLGYRVVGVLSDDLLENISKNLQIVGKLNDLREVVPRYHVDEVIIAISGASQDSLLGFVDKCEDLPVNIWIYPDAFQLITTDDGAIGELTGLPLLSVKDSSLRGVNRFIKRAMDVAISALILIFSSPLLLLQALLIKVTDPKGPVLYTQERVGLDGKPFTVLKFRSMRASSEKTGPGWTVKNDPRRTKIGTFMRRFSLDEMPQFINVLIGDMSIVGPRPEQVFKVEEFSQTYPRYSRRHKEKAGITGWAQVNGLRGDTSIEERIRYDLYYVENWSILFDIKIMLKTLIVIFTDKNAY</sequence>
<evidence type="ECO:0000256" key="1">
    <source>
        <dbReference type="ARBA" id="ARBA00004141"/>
    </source>
</evidence>
<evidence type="ECO:0000313" key="9">
    <source>
        <dbReference type="EMBL" id="NWJ44688.1"/>
    </source>
</evidence>
<dbReference type="Pfam" id="PF02397">
    <property type="entry name" value="Bac_transf"/>
    <property type="match status" value="1"/>
</dbReference>
<keyword evidence="12" id="KW-1185">Reference proteome</keyword>
<gene>
    <name evidence="9" type="ORF">HXX08_02300</name>
    <name evidence="10" type="ORF">OZ401_002380</name>
</gene>
<reference evidence="9 11" key="1">
    <citation type="submission" date="2020-06" db="EMBL/GenBank/DDBJ databases">
        <title>Anoxygenic phototrophic Chloroflexota member uses a Type I reaction center.</title>
        <authorList>
            <person name="Tsuji J.M."/>
            <person name="Shaw N.A."/>
            <person name="Nagashima S."/>
            <person name="Venkiteswaran J."/>
            <person name="Schiff S.L."/>
            <person name="Hanada S."/>
            <person name="Tank M."/>
            <person name="Neufeld J.D."/>
        </authorList>
    </citation>
    <scope>NUCLEOTIDE SEQUENCE [LARGE SCALE GENOMIC DNA]</scope>
    <source>
        <strain evidence="9">L227-S17</strain>
    </source>
</reference>
<keyword evidence="3 9" id="KW-0808">Transferase</keyword>